<name>A0AAV4VVU5_CAEEX</name>
<dbReference type="InterPro" id="IPR013087">
    <property type="entry name" value="Znf_C2H2_type"/>
</dbReference>
<dbReference type="AlphaFoldDB" id="A0AAV4VVU5"/>
<dbReference type="EMBL" id="BPLR01015166">
    <property type="protein sequence ID" value="GIY74079.1"/>
    <property type="molecule type" value="Genomic_DNA"/>
</dbReference>
<feature type="region of interest" description="Disordered" evidence="1">
    <location>
        <begin position="40"/>
        <end position="67"/>
    </location>
</feature>
<gene>
    <name evidence="3" type="primary">AVEN_66196_1</name>
    <name evidence="3" type="ORF">CEXT_402751</name>
</gene>
<dbReference type="Proteomes" id="UP001054945">
    <property type="component" value="Unassembled WGS sequence"/>
</dbReference>
<organism evidence="3 4">
    <name type="scientific">Caerostris extrusa</name>
    <name type="common">Bark spider</name>
    <name type="synonym">Caerostris bankana</name>
    <dbReference type="NCBI Taxonomy" id="172846"/>
    <lineage>
        <taxon>Eukaryota</taxon>
        <taxon>Metazoa</taxon>
        <taxon>Ecdysozoa</taxon>
        <taxon>Arthropoda</taxon>
        <taxon>Chelicerata</taxon>
        <taxon>Arachnida</taxon>
        <taxon>Araneae</taxon>
        <taxon>Araneomorphae</taxon>
        <taxon>Entelegynae</taxon>
        <taxon>Araneoidea</taxon>
        <taxon>Araneidae</taxon>
        <taxon>Caerostris</taxon>
    </lineage>
</organism>
<protein>
    <recommendedName>
        <fullName evidence="2">C2H2-type domain-containing protein</fullName>
    </recommendedName>
</protein>
<feature type="domain" description="C2H2-type" evidence="2">
    <location>
        <begin position="116"/>
        <end position="137"/>
    </location>
</feature>
<dbReference type="Gene3D" id="3.30.160.60">
    <property type="entry name" value="Classic Zinc Finger"/>
    <property type="match status" value="1"/>
</dbReference>
<dbReference type="Pfam" id="PF12874">
    <property type="entry name" value="zf-met"/>
    <property type="match status" value="1"/>
</dbReference>
<dbReference type="PROSITE" id="PS00028">
    <property type="entry name" value="ZINC_FINGER_C2H2_1"/>
    <property type="match status" value="2"/>
</dbReference>
<comment type="caution">
    <text evidence="3">The sequence shown here is derived from an EMBL/GenBank/DDBJ whole genome shotgun (WGS) entry which is preliminary data.</text>
</comment>
<reference evidence="3 4" key="1">
    <citation type="submission" date="2021-06" db="EMBL/GenBank/DDBJ databases">
        <title>Caerostris extrusa draft genome.</title>
        <authorList>
            <person name="Kono N."/>
            <person name="Arakawa K."/>
        </authorList>
    </citation>
    <scope>NUCLEOTIDE SEQUENCE [LARGE SCALE GENOMIC DNA]</scope>
</reference>
<sequence length="184" mass="20499">MCAPCMKNFPSAELFQSHMLEIHGASLKEDDETYVTSDTMNKKNGLMHESEAATDKSPSPYEMENSNGSVDSGYNCNVCLVKCKDKRSFLGHLETDHNIVGSSALEMCQLQECTTCDMCQEQFLDRGAAMSHKYKVHGIIPPGFDAYSDTVENGEYNFSHLEGRRLEVAVFVRFAIKNCVISTS</sequence>
<evidence type="ECO:0000313" key="3">
    <source>
        <dbReference type="EMBL" id="GIY74079.1"/>
    </source>
</evidence>
<evidence type="ECO:0000313" key="4">
    <source>
        <dbReference type="Proteomes" id="UP001054945"/>
    </source>
</evidence>
<feature type="domain" description="C2H2-type" evidence="2">
    <location>
        <begin position="2"/>
        <end position="23"/>
    </location>
</feature>
<proteinExistence type="predicted"/>
<keyword evidence="4" id="KW-1185">Reference proteome</keyword>
<evidence type="ECO:0000259" key="2">
    <source>
        <dbReference type="PROSITE" id="PS00028"/>
    </source>
</evidence>
<dbReference type="SMART" id="SM00355">
    <property type="entry name" value="ZnF_C2H2"/>
    <property type="match status" value="3"/>
</dbReference>
<evidence type="ECO:0000256" key="1">
    <source>
        <dbReference type="SAM" id="MobiDB-lite"/>
    </source>
</evidence>
<accession>A0AAV4VVU5</accession>